<dbReference type="AlphaFoldDB" id="A0AAE3GNE9"/>
<accession>A0AAE3GNE9</accession>
<organism evidence="1 2">
    <name type="scientific">Limnofasciculus baicalensis BBK-W-15</name>
    <dbReference type="NCBI Taxonomy" id="2699891"/>
    <lineage>
        <taxon>Bacteria</taxon>
        <taxon>Bacillati</taxon>
        <taxon>Cyanobacteriota</taxon>
        <taxon>Cyanophyceae</taxon>
        <taxon>Coleofasciculales</taxon>
        <taxon>Coleofasciculaceae</taxon>
        <taxon>Limnofasciculus</taxon>
        <taxon>Limnofasciculus baicalensis</taxon>
    </lineage>
</organism>
<keyword evidence="2" id="KW-1185">Reference proteome</keyword>
<proteinExistence type="predicted"/>
<evidence type="ECO:0000313" key="1">
    <source>
        <dbReference type="EMBL" id="MCP2727119.1"/>
    </source>
</evidence>
<comment type="caution">
    <text evidence="1">The sequence shown here is derived from an EMBL/GenBank/DDBJ whole genome shotgun (WGS) entry which is preliminary data.</text>
</comment>
<sequence>MAADLITDVTDELWMDVVDGLAVFAGEQYTISVLRLVSGWIGVADVGTESANRWRG</sequence>
<dbReference type="EMBL" id="JAMZMM010000006">
    <property type="protein sequence ID" value="MCP2727119.1"/>
    <property type="molecule type" value="Genomic_DNA"/>
</dbReference>
<protein>
    <submittedName>
        <fullName evidence="1">Uncharacterized protein</fullName>
    </submittedName>
</protein>
<reference evidence="1" key="1">
    <citation type="submission" date="2022-06" db="EMBL/GenBank/DDBJ databases">
        <title>New cyanobacteria of genus Symplocastrum in benthos of Lake Baikal.</title>
        <authorList>
            <person name="Sorokovikova E."/>
            <person name="Tikhonova I."/>
            <person name="Krasnopeev A."/>
            <person name="Evseev P."/>
            <person name="Gladkikh A."/>
            <person name="Belykh O."/>
        </authorList>
    </citation>
    <scope>NUCLEOTIDE SEQUENCE</scope>
    <source>
        <strain evidence="1">BBK-W-15</strain>
    </source>
</reference>
<name>A0AAE3GNE9_9CYAN</name>
<gene>
    <name evidence="1" type="ORF">NJ959_01345</name>
</gene>
<evidence type="ECO:0000313" key="2">
    <source>
        <dbReference type="Proteomes" id="UP001204953"/>
    </source>
</evidence>
<dbReference type="Proteomes" id="UP001204953">
    <property type="component" value="Unassembled WGS sequence"/>
</dbReference>
<dbReference type="RefSeq" id="WP_254009935.1">
    <property type="nucleotide sequence ID" value="NZ_JAMZMM010000006.1"/>
</dbReference>